<keyword evidence="1" id="KW-0378">Hydrolase</keyword>
<accession>A0ABP9TSH8</accession>
<keyword evidence="2" id="KW-1185">Reference proteome</keyword>
<keyword evidence="1" id="KW-0540">Nuclease</keyword>
<protein>
    <submittedName>
        <fullName evidence="1">HNH endonuclease signature motif containing protein</fullName>
    </submittedName>
</protein>
<reference evidence="2" key="1">
    <citation type="journal article" date="2019" name="Int. J. Syst. Evol. Microbiol.">
        <title>The Global Catalogue of Microorganisms (GCM) 10K type strain sequencing project: providing services to taxonomists for standard genome sequencing and annotation.</title>
        <authorList>
            <consortium name="The Broad Institute Genomics Platform"/>
            <consortium name="The Broad Institute Genome Sequencing Center for Infectious Disease"/>
            <person name="Wu L."/>
            <person name="Ma J."/>
        </authorList>
    </citation>
    <scope>NUCLEOTIDE SEQUENCE [LARGE SCALE GENOMIC DNA]</scope>
    <source>
        <strain evidence="2">JCM 18952</strain>
    </source>
</reference>
<evidence type="ECO:0000313" key="2">
    <source>
        <dbReference type="Proteomes" id="UP001501257"/>
    </source>
</evidence>
<comment type="caution">
    <text evidence="1">The sequence shown here is derived from an EMBL/GenBank/DDBJ whole genome shotgun (WGS) entry which is preliminary data.</text>
</comment>
<dbReference type="GO" id="GO:0004519">
    <property type="term" value="F:endonuclease activity"/>
    <property type="evidence" value="ECO:0007669"/>
    <property type="project" value="UniProtKB-KW"/>
</dbReference>
<name>A0ABP9TSH8_9MICC</name>
<evidence type="ECO:0000313" key="1">
    <source>
        <dbReference type="EMBL" id="GAA5228054.1"/>
    </source>
</evidence>
<gene>
    <name evidence="1" type="ORF">GCM10025778_25870</name>
</gene>
<dbReference type="EMBL" id="BAABLK010000034">
    <property type="protein sequence ID" value="GAA5228054.1"/>
    <property type="molecule type" value="Genomic_DNA"/>
</dbReference>
<proteinExistence type="predicted"/>
<dbReference type="InterPro" id="IPR003615">
    <property type="entry name" value="HNH_nuc"/>
</dbReference>
<keyword evidence="1" id="KW-0255">Endonuclease</keyword>
<dbReference type="Proteomes" id="UP001501257">
    <property type="component" value="Unassembled WGS sequence"/>
</dbReference>
<organism evidence="1 2">
    <name type="scientific">Paeniglutamicibacter antarcticus</name>
    <dbReference type="NCBI Taxonomy" id="494023"/>
    <lineage>
        <taxon>Bacteria</taxon>
        <taxon>Bacillati</taxon>
        <taxon>Actinomycetota</taxon>
        <taxon>Actinomycetes</taxon>
        <taxon>Micrococcales</taxon>
        <taxon>Micrococcaceae</taxon>
        <taxon>Paeniglutamicibacter</taxon>
    </lineage>
</organism>
<dbReference type="CDD" id="cd00085">
    <property type="entry name" value="HNHc"/>
    <property type="match status" value="1"/>
</dbReference>
<sequence>MLVGMETTQFIASITHTDRTPGHTVTPNDELRSLLAAQHLVRDLGQRIASHTTSPTTAALFTHAAEDAHRTAAHTQLLAAQTARRTLAHELPETTFDTLATIHANSAPYIAGTTALPPDPRTVPTGRLVFKNTTDFLTGTLHIGYYEARERLRAIDRLLPGTDLYGQPTRAQFPHLAHDLATGSADPQEINAAARKLDKLTPQIHQHPNPDALTEDLEQQVSESIRHQDPRTTSKLLATIGTTLQEGITDIPEEILRTKLGLFYRGTTAGIGEFLIRTLPTDTETLLALCAQTDNPRTKAGDRQALLQQALTTGTGNEPSPRFPDFLIDPTTGQPLQDAATIRSLSLDPNGTHTGNLFTNNNGNGNAKTEPGTMNSTAYGPDGLTPPQRHLQGLMNLLKSAGQPGTRKKTSGLPSPRTLVIATLAELQEQAEKHGITTHGQQLTPAELRQRLCTGGALPMILGGKSQILDLGKEERYFPDYMREAILALYGGCLTPGCTVPPEHCEIHHYDYVSNGGKTEINSGVPQCSSHHHATHTGLITPIRDDDGLFSILLPKFMDPEQLPRRNTYWKATIQNPTFF</sequence>